<dbReference type="Ensembl" id="ENSECRT00000004740.1">
    <property type="protein sequence ID" value="ENSECRP00000004660.1"/>
    <property type="gene ID" value="ENSECRG00000003168.1"/>
</dbReference>
<protein>
    <submittedName>
        <fullName evidence="2">Apolipoprotein L3-like</fullName>
    </submittedName>
</protein>
<dbReference type="InterPro" id="IPR008405">
    <property type="entry name" value="ApoL"/>
</dbReference>
<dbReference type="GO" id="GO:0008289">
    <property type="term" value="F:lipid binding"/>
    <property type="evidence" value="ECO:0007669"/>
    <property type="project" value="InterPro"/>
</dbReference>
<gene>
    <name evidence="2" type="primary">LOC114645730</name>
</gene>
<comment type="similarity">
    <text evidence="1">Belongs to the apolipoprotein L family.</text>
</comment>
<dbReference type="GO" id="GO:0016020">
    <property type="term" value="C:membrane"/>
    <property type="evidence" value="ECO:0007669"/>
    <property type="project" value="TreeGrafter"/>
</dbReference>
<reference evidence="2" key="3">
    <citation type="submission" date="2025-09" db="UniProtKB">
        <authorList>
            <consortium name="Ensembl"/>
        </authorList>
    </citation>
    <scope>IDENTIFICATION</scope>
</reference>
<evidence type="ECO:0000313" key="3">
    <source>
        <dbReference type="Proteomes" id="UP000694620"/>
    </source>
</evidence>
<dbReference type="Pfam" id="PF05461">
    <property type="entry name" value="ApoL"/>
    <property type="match status" value="1"/>
</dbReference>
<dbReference type="AlphaFoldDB" id="A0A8C4RM86"/>
<proteinExistence type="inferred from homology"/>
<evidence type="ECO:0000313" key="2">
    <source>
        <dbReference type="Ensembl" id="ENSECRP00000004660.1"/>
    </source>
</evidence>
<name>A0A8C4RM86_ERPCA</name>
<keyword evidence="3" id="KW-1185">Reference proteome</keyword>
<dbReference type="Proteomes" id="UP000694620">
    <property type="component" value="Chromosome 2"/>
</dbReference>
<dbReference type="GO" id="GO:0042157">
    <property type="term" value="P:lipoprotein metabolic process"/>
    <property type="evidence" value="ECO:0007669"/>
    <property type="project" value="InterPro"/>
</dbReference>
<accession>A0A8C4RM86</accession>
<dbReference type="PANTHER" id="PTHR14096">
    <property type="entry name" value="APOLIPOPROTEIN L"/>
    <property type="match status" value="1"/>
</dbReference>
<dbReference type="GeneTree" id="ENSGT01030000234599"/>
<sequence>MSEENNNLLDFYYSEERWNGMSSDEEAENEELSRLREDADKGITLLKKLINDRIEDLQKNIRELHSIADGVDSFHKKATIANITGGSVSAVGGIVTIVGLILTPFTLGASLVVTGVGLGVAAAGGVTSASATISDTVNNSLDRKKVEDIIERHQKGTEAFVECLKTANTCIRKMEEFLTKETLLKTRNKVQLGTRATKVIASAGEIGRLATLAKVSGGVARAVKVAGVATGILSGLFLGLDVFFIAKDSIDLHKGAKTEFAAKIREVANELQCGLHELNEINTDLQRFIRTNALNNYT</sequence>
<dbReference type="GO" id="GO:0006869">
    <property type="term" value="P:lipid transport"/>
    <property type="evidence" value="ECO:0007669"/>
    <property type="project" value="InterPro"/>
</dbReference>
<evidence type="ECO:0000256" key="1">
    <source>
        <dbReference type="ARBA" id="ARBA00010090"/>
    </source>
</evidence>
<dbReference type="RefSeq" id="XP_028649388.1">
    <property type="nucleotide sequence ID" value="XM_028793555.2"/>
</dbReference>
<reference evidence="2" key="1">
    <citation type="submission" date="2021-06" db="EMBL/GenBank/DDBJ databases">
        <authorList>
            <consortium name="Wellcome Sanger Institute Data Sharing"/>
        </authorList>
    </citation>
    <scope>NUCLEOTIDE SEQUENCE [LARGE SCALE GENOMIC DNA]</scope>
</reference>
<dbReference type="PANTHER" id="PTHR14096:SF28">
    <property type="entry name" value="APOLIPOPROTEIN L, 1-RELATED"/>
    <property type="match status" value="1"/>
</dbReference>
<reference evidence="2" key="2">
    <citation type="submission" date="2025-08" db="UniProtKB">
        <authorList>
            <consortium name="Ensembl"/>
        </authorList>
    </citation>
    <scope>IDENTIFICATION</scope>
</reference>
<dbReference type="GO" id="GO:0005576">
    <property type="term" value="C:extracellular region"/>
    <property type="evidence" value="ECO:0007669"/>
    <property type="project" value="InterPro"/>
</dbReference>
<organism evidence="2 3">
    <name type="scientific">Erpetoichthys calabaricus</name>
    <name type="common">Rope fish</name>
    <name type="synonym">Calamoichthys calabaricus</name>
    <dbReference type="NCBI Taxonomy" id="27687"/>
    <lineage>
        <taxon>Eukaryota</taxon>
        <taxon>Metazoa</taxon>
        <taxon>Chordata</taxon>
        <taxon>Craniata</taxon>
        <taxon>Vertebrata</taxon>
        <taxon>Euteleostomi</taxon>
        <taxon>Actinopterygii</taxon>
        <taxon>Polypteriformes</taxon>
        <taxon>Polypteridae</taxon>
        <taxon>Erpetoichthys</taxon>
    </lineage>
</organism>
<dbReference type="GeneID" id="114645730"/>
<dbReference type="OrthoDB" id="6363454at2759"/>